<keyword evidence="1" id="KW-0732">Signal</keyword>
<feature type="signal peptide" evidence="1">
    <location>
        <begin position="1"/>
        <end position="18"/>
    </location>
</feature>
<dbReference type="AlphaFoldDB" id="A0A1V6WRE4"/>
<dbReference type="Proteomes" id="UP000191691">
    <property type="component" value="Unassembled WGS sequence"/>
</dbReference>
<name>A0A1V6WRE4_PENNA</name>
<reference evidence="3" key="1">
    <citation type="journal article" date="2017" name="Nat. Microbiol.">
        <title>Global analysis of biosynthetic gene clusters reveals vast potential of secondary metabolite production in Penicillium species.</title>
        <authorList>
            <person name="Nielsen J.C."/>
            <person name="Grijseels S."/>
            <person name="Prigent S."/>
            <person name="Ji B."/>
            <person name="Dainat J."/>
            <person name="Nielsen K.F."/>
            <person name="Frisvad J.C."/>
            <person name="Workman M."/>
            <person name="Nielsen J."/>
        </authorList>
    </citation>
    <scope>NUCLEOTIDE SEQUENCE [LARGE SCALE GENOMIC DNA]</scope>
    <source>
        <strain evidence="3">IBT 13039</strain>
    </source>
</reference>
<protein>
    <submittedName>
        <fullName evidence="2">Uncharacterized protein</fullName>
    </submittedName>
</protein>
<evidence type="ECO:0000313" key="3">
    <source>
        <dbReference type="Proteomes" id="UP000191691"/>
    </source>
</evidence>
<keyword evidence="3" id="KW-1185">Reference proteome</keyword>
<proteinExistence type="predicted"/>
<accession>A0A1V6WRE4</accession>
<evidence type="ECO:0000256" key="1">
    <source>
        <dbReference type="SAM" id="SignalP"/>
    </source>
</evidence>
<dbReference type="EMBL" id="MOOB01000206">
    <property type="protein sequence ID" value="OQE65461.1"/>
    <property type="molecule type" value="Genomic_DNA"/>
</dbReference>
<feature type="chain" id="PRO_5010723342" evidence="1">
    <location>
        <begin position="19"/>
        <end position="141"/>
    </location>
</feature>
<organism evidence="2 3">
    <name type="scientific">Penicillium nalgiovense</name>
    <dbReference type="NCBI Taxonomy" id="60175"/>
    <lineage>
        <taxon>Eukaryota</taxon>
        <taxon>Fungi</taxon>
        <taxon>Dikarya</taxon>
        <taxon>Ascomycota</taxon>
        <taxon>Pezizomycotina</taxon>
        <taxon>Eurotiomycetes</taxon>
        <taxon>Eurotiomycetidae</taxon>
        <taxon>Eurotiales</taxon>
        <taxon>Aspergillaceae</taxon>
        <taxon>Penicillium</taxon>
    </lineage>
</organism>
<evidence type="ECO:0000313" key="2">
    <source>
        <dbReference type="EMBL" id="OQE65461.1"/>
    </source>
</evidence>
<comment type="caution">
    <text evidence="2">The sequence shown here is derived from an EMBL/GenBank/DDBJ whole genome shotgun (WGS) entry which is preliminary data.</text>
</comment>
<sequence>MRLSLGFITAALLSTTQAASYLSANQPCGNNKECETNCGKATYHIAVSDKSTYFACSFDGNALYGFGGCSPSRGSAETFSQSQLNGVCEAAAGQNCRAGTCTFLQANRDDYLHACTGIGGHFEGGENLSYEKAMSKCNKKV</sequence>
<gene>
    <name evidence="2" type="ORF">PENNAL_c0206G05501</name>
</gene>